<dbReference type="InterPro" id="IPR003751">
    <property type="entry name" value="CsrA"/>
</dbReference>
<keyword evidence="4" id="KW-0010">Activator</keyword>
<evidence type="ECO:0000313" key="10">
    <source>
        <dbReference type="Proteomes" id="UP000443000"/>
    </source>
</evidence>
<evidence type="ECO:0000313" key="5">
    <source>
        <dbReference type="EMBL" id="MQT25508.1"/>
    </source>
</evidence>
<evidence type="ECO:0000313" key="11">
    <source>
        <dbReference type="Proteomes" id="UP000713985"/>
    </source>
</evidence>
<dbReference type="PANTHER" id="PTHR34984:SF1">
    <property type="entry name" value="CARBON STORAGE REGULATOR"/>
    <property type="match status" value="1"/>
</dbReference>
<dbReference type="Proteomes" id="UP000437970">
    <property type="component" value="Unassembled WGS sequence"/>
</dbReference>
<accession>A0A6A7YRI3</accession>
<keyword evidence="1" id="KW-0963">Cytoplasm</keyword>
<dbReference type="Proteomes" id="UP000713985">
    <property type="component" value="Unassembled WGS sequence"/>
</dbReference>
<organism evidence="6">
    <name type="scientific">Pseudomonas helleri</name>
    <dbReference type="NCBI Taxonomy" id="1608996"/>
    <lineage>
        <taxon>Bacteria</taxon>
        <taxon>Pseudomonadati</taxon>
        <taxon>Pseudomonadota</taxon>
        <taxon>Gammaproteobacteria</taxon>
        <taxon>Pseudomonadales</taxon>
        <taxon>Pseudomonadaceae</taxon>
        <taxon>Pseudomonas</taxon>
    </lineage>
</organism>
<dbReference type="GO" id="GO:0045947">
    <property type="term" value="P:negative regulation of translational initiation"/>
    <property type="evidence" value="ECO:0007669"/>
    <property type="project" value="TreeGrafter"/>
</dbReference>
<dbReference type="GO" id="GO:0048027">
    <property type="term" value="F:mRNA 5'-UTR binding"/>
    <property type="evidence" value="ECO:0007669"/>
    <property type="project" value="TreeGrafter"/>
</dbReference>
<dbReference type="Gene3D" id="2.60.40.4380">
    <property type="entry name" value="Translational regulator CsrA"/>
    <property type="match status" value="1"/>
</dbReference>
<evidence type="ECO:0000256" key="3">
    <source>
        <dbReference type="ARBA" id="ARBA00022884"/>
    </source>
</evidence>
<reference evidence="9 10" key="1">
    <citation type="submission" date="2019-10" db="EMBL/GenBank/DDBJ databases">
        <title>Evaluation of single-gene subtyping targets for Pseudomonas.</title>
        <authorList>
            <person name="Reichler S.J."/>
            <person name="Orsi R.H."/>
            <person name="Wiedmann M."/>
            <person name="Martin N.H."/>
            <person name="Murphy S.I."/>
        </authorList>
    </citation>
    <scope>NUCLEOTIDE SEQUENCE</scope>
    <source>
        <strain evidence="5 11">FSL R10-0802</strain>
        <strain evidence="7 10">FSL R10-1594</strain>
        <strain evidence="8 9">FSL R10-1984</strain>
        <strain evidence="6">FSL R10-2339</strain>
    </source>
</reference>
<evidence type="ECO:0000256" key="2">
    <source>
        <dbReference type="ARBA" id="ARBA00022845"/>
    </source>
</evidence>
<dbReference type="GO" id="GO:0006402">
    <property type="term" value="P:mRNA catabolic process"/>
    <property type="evidence" value="ECO:0007669"/>
    <property type="project" value="InterPro"/>
</dbReference>
<evidence type="ECO:0000313" key="6">
    <source>
        <dbReference type="EMBL" id="MQT79414.1"/>
    </source>
</evidence>
<dbReference type="EMBL" id="WIVT01000006">
    <property type="protein sequence ID" value="MQU16184.1"/>
    <property type="molecule type" value="Genomic_DNA"/>
</dbReference>
<dbReference type="GO" id="GO:0006109">
    <property type="term" value="P:regulation of carbohydrate metabolic process"/>
    <property type="evidence" value="ECO:0007669"/>
    <property type="project" value="InterPro"/>
</dbReference>
<dbReference type="GO" id="GO:0005829">
    <property type="term" value="C:cytosol"/>
    <property type="evidence" value="ECO:0007669"/>
    <property type="project" value="TreeGrafter"/>
</dbReference>
<name>A0A6A7YRI3_9PSED</name>
<gene>
    <name evidence="7" type="ORF">GHN41_06950</name>
    <name evidence="6" type="ORF">GHN86_04950</name>
    <name evidence="5" type="ORF">GHN94_06605</name>
    <name evidence="8" type="ORF">GHO29_12710</name>
</gene>
<dbReference type="RefSeq" id="WP_153379271.1">
    <property type="nucleotide sequence ID" value="NZ_JBITTT010000010.1"/>
</dbReference>
<dbReference type="PANTHER" id="PTHR34984">
    <property type="entry name" value="CARBON STORAGE REGULATOR"/>
    <property type="match status" value="1"/>
</dbReference>
<keyword evidence="3" id="KW-0694">RNA-binding</keyword>
<keyword evidence="2" id="KW-0810">Translation regulation</keyword>
<dbReference type="Pfam" id="PF02599">
    <property type="entry name" value="CsrA"/>
    <property type="match status" value="1"/>
</dbReference>
<evidence type="ECO:0000313" key="8">
    <source>
        <dbReference type="EMBL" id="MQU27347.1"/>
    </source>
</evidence>
<dbReference type="AlphaFoldDB" id="A0A6A7YRI3"/>
<evidence type="ECO:0000256" key="1">
    <source>
        <dbReference type="ARBA" id="ARBA00022490"/>
    </source>
</evidence>
<dbReference type="InterPro" id="IPR036107">
    <property type="entry name" value="CsrA_sf"/>
</dbReference>
<evidence type="ECO:0000256" key="4">
    <source>
        <dbReference type="ARBA" id="ARBA00023159"/>
    </source>
</evidence>
<dbReference type="SUPFAM" id="SSF117130">
    <property type="entry name" value="CsrA-like"/>
    <property type="match status" value="1"/>
</dbReference>
<sequence>MRILTSTIGGMISLGQGMTVRIISTNGKQVRLAIEVPKHIGVHRSEIYDRIKAELAAKQLSKPSSEP</sequence>
<keyword evidence="11" id="KW-1185">Reference proteome</keyword>
<dbReference type="EMBL" id="WIWP01000007">
    <property type="protein sequence ID" value="MQT25508.1"/>
    <property type="molecule type" value="Genomic_DNA"/>
</dbReference>
<dbReference type="EMBL" id="WIVW01000014">
    <property type="protein sequence ID" value="MQU27347.1"/>
    <property type="molecule type" value="Genomic_DNA"/>
</dbReference>
<dbReference type="OrthoDB" id="9809061at2"/>
<evidence type="ECO:0000313" key="9">
    <source>
        <dbReference type="Proteomes" id="UP000437970"/>
    </source>
</evidence>
<evidence type="ECO:0000313" key="7">
    <source>
        <dbReference type="EMBL" id="MQU16184.1"/>
    </source>
</evidence>
<dbReference type="EMBL" id="WIWC01000005">
    <property type="protein sequence ID" value="MQT79414.1"/>
    <property type="molecule type" value="Genomic_DNA"/>
</dbReference>
<proteinExistence type="predicted"/>
<comment type="caution">
    <text evidence="6">The sequence shown here is derived from an EMBL/GenBank/DDBJ whole genome shotgun (WGS) entry which is preliminary data.</text>
</comment>
<dbReference type="Proteomes" id="UP000443000">
    <property type="component" value="Unassembled WGS sequence"/>
</dbReference>
<protein>
    <submittedName>
        <fullName evidence="6">Carbon storage regulator</fullName>
    </submittedName>
</protein>